<dbReference type="InterPro" id="IPR000866">
    <property type="entry name" value="AhpC/TSA"/>
</dbReference>
<evidence type="ECO:0000256" key="2">
    <source>
        <dbReference type="SAM" id="SignalP"/>
    </source>
</evidence>
<dbReference type="GO" id="GO:0016491">
    <property type="term" value="F:oxidoreductase activity"/>
    <property type="evidence" value="ECO:0007669"/>
    <property type="project" value="InterPro"/>
</dbReference>
<dbReference type="Gene3D" id="3.40.30.10">
    <property type="entry name" value="Glutaredoxin"/>
    <property type="match status" value="1"/>
</dbReference>
<feature type="chain" id="PRO_5009290028" evidence="2">
    <location>
        <begin position="19"/>
        <end position="211"/>
    </location>
</feature>
<sequence>MRNKFLITSLCLSLGILAVGCNNENKSTNTTTQDEHAGHDHAGHDHSAHEHTTGPVQNPAPAPNAAPMQKEPTKSIPEFTFYKVKSGISYTKADLPAGKNTVFVLFDPGCNHCQNETKALAQNYDKIKDVNILYVSMNDPALMSSFFNTFGKNLEGKENVQMLWDRNQDFIQRFHIPNMFPANYVFGPDGALKSYWEGEKGINEVIAEFTK</sequence>
<feature type="signal peptide" evidence="2">
    <location>
        <begin position="1"/>
        <end position="18"/>
    </location>
</feature>
<dbReference type="Proteomes" id="UP000236731">
    <property type="component" value="Unassembled WGS sequence"/>
</dbReference>
<evidence type="ECO:0000259" key="3">
    <source>
        <dbReference type="PROSITE" id="PS51352"/>
    </source>
</evidence>
<dbReference type="PROSITE" id="PS51257">
    <property type="entry name" value="PROKAR_LIPOPROTEIN"/>
    <property type="match status" value="1"/>
</dbReference>
<feature type="region of interest" description="Disordered" evidence="1">
    <location>
        <begin position="28"/>
        <end position="71"/>
    </location>
</feature>
<keyword evidence="5" id="KW-1185">Reference proteome</keyword>
<accession>A0A1H5Y0S9</accession>
<dbReference type="RefSeq" id="WP_103906103.1">
    <property type="nucleotide sequence ID" value="NZ_CP049246.1"/>
</dbReference>
<dbReference type="EMBL" id="FNUT01000005">
    <property type="protein sequence ID" value="SEG17689.1"/>
    <property type="molecule type" value="Genomic_DNA"/>
</dbReference>
<dbReference type="GO" id="GO:0016209">
    <property type="term" value="F:antioxidant activity"/>
    <property type="evidence" value="ECO:0007669"/>
    <property type="project" value="InterPro"/>
</dbReference>
<keyword evidence="2" id="KW-0732">Signal</keyword>
<proteinExistence type="predicted"/>
<dbReference type="AlphaFoldDB" id="A0A1H5Y0S9"/>
<organism evidence="4 5">
    <name type="scientific">Sphingobacterium lactis</name>
    <dbReference type="NCBI Taxonomy" id="797291"/>
    <lineage>
        <taxon>Bacteria</taxon>
        <taxon>Pseudomonadati</taxon>
        <taxon>Bacteroidota</taxon>
        <taxon>Sphingobacteriia</taxon>
        <taxon>Sphingobacteriales</taxon>
        <taxon>Sphingobacteriaceae</taxon>
        <taxon>Sphingobacterium</taxon>
    </lineage>
</organism>
<feature type="domain" description="Thioredoxin" evidence="3">
    <location>
        <begin position="70"/>
        <end position="211"/>
    </location>
</feature>
<evidence type="ECO:0000313" key="4">
    <source>
        <dbReference type="EMBL" id="SEG17689.1"/>
    </source>
</evidence>
<dbReference type="InterPro" id="IPR013766">
    <property type="entry name" value="Thioredoxin_domain"/>
</dbReference>
<dbReference type="SUPFAM" id="SSF52833">
    <property type="entry name" value="Thioredoxin-like"/>
    <property type="match status" value="1"/>
</dbReference>
<reference evidence="5" key="1">
    <citation type="submission" date="2016-10" db="EMBL/GenBank/DDBJ databases">
        <authorList>
            <person name="Varghese N."/>
            <person name="Submissions S."/>
        </authorList>
    </citation>
    <scope>NUCLEOTIDE SEQUENCE [LARGE SCALE GENOMIC DNA]</scope>
    <source>
        <strain evidence="5">DSM 22361</strain>
    </source>
</reference>
<gene>
    <name evidence="4" type="ORF">SAMN05421877_105196</name>
</gene>
<dbReference type="OrthoDB" id="662072at2"/>
<protein>
    <submittedName>
        <fullName evidence="4">AhpC/TSA family protein</fullName>
    </submittedName>
</protein>
<evidence type="ECO:0000313" key="5">
    <source>
        <dbReference type="Proteomes" id="UP000236731"/>
    </source>
</evidence>
<dbReference type="Pfam" id="PF00578">
    <property type="entry name" value="AhpC-TSA"/>
    <property type="match status" value="1"/>
</dbReference>
<feature type="compositionally biased region" description="Basic and acidic residues" evidence="1">
    <location>
        <begin position="33"/>
        <end position="52"/>
    </location>
</feature>
<name>A0A1H5Y0S9_9SPHI</name>
<evidence type="ECO:0000256" key="1">
    <source>
        <dbReference type="SAM" id="MobiDB-lite"/>
    </source>
</evidence>
<dbReference type="PROSITE" id="PS51352">
    <property type="entry name" value="THIOREDOXIN_2"/>
    <property type="match status" value="1"/>
</dbReference>
<dbReference type="InterPro" id="IPR036249">
    <property type="entry name" value="Thioredoxin-like_sf"/>
</dbReference>